<organism evidence="2 3">
    <name type="scientific">Enterobacter asburiae</name>
    <dbReference type="NCBI Taxonomy" id="61645"/>
    <lineage>
        <taxon>Bacteria</taxon>
        <taxon>Pseudomonadati</taxon>
        <taxon>Pseudomonadota</taxon>
        <taxon>Gammaproteobacteria</taxon>
        <taxon>Enterobacterales</taxon>
        <taxon>Enterobacteriaceae</taxon>
        <taxon>Enterobacter</taxon>
        <taxon>Enterobacter cloacae complex</taxon>
    </lineage>
</organism>
<accession>A0A7W3CC36</accession>
<dbReference type="RefSeq" id="WP_182383592.1">
    <property type="nucleotide sequence ID" value="NZ_JABXQT010000001.1"/>
</dbReference>
<proteinExistence type="predicted"/>
<dbReference type="AlphaFoldDB" id="A0A7W3CC36"/>
<dbReference type="PANTHER" id="PTHR33840">
    <property type="match status" value="1"/>
</dbReference>
<name>A0A7W3CC36_ENTAS</name>
<evidence type="ECO:0000313" key="3">
    <source>
        <dbReference type="Proteomes" id="UP000533461"/>
    </source>
</evidence>
<evidence type="ECO:0000313" key="2">
    <source>
        <dbReference type="EMBL" id="MBA8078256.1"/>
    </source>
</evidence>
<gene>
    <name evidence="2" type="ORF">HV056_17165</name>
</gene>
<comment type="caution">
    <text evidence="2">The sequence shown here is derived from an EMBL/GenBank/DDBJ whole genome shotgun (WGS) entry which is preliminary data.</text>
</comment>
<dbReference type="Proteomes" id="UP000533461">
    <property type="component" value="Unassembled WGS sequence"/>
</dbReference>
<sequence>MPVGRRIIPDKELPSLWEAYRENKPYQGGLASSLSGRNSVGIEFLGLWDTVGALAFQDSFNNFHQTSPKGIKHVRHALALDEVRPHFAPMYWNNLNEYGQIVKEVWFCGVHSNIGGGYQIAGLSNISYIWMIRELAEATGFRGRLETVDEYPKEACIPDDEIRDSYREFYKGVRIVLAALKGGVSVREISDRQTFHPSVLEWMKKGWYKPRATLKGGGALAVTYVEKYLSNAKDWPLDPD</sequence>
<dbReference type="InterPro" id="IPR018712">
    <property type="entry name" value="Tle1-like_cat"/>
</dbReference>
<dbReference type="EMBL" id="JABXRP010000001">
    <property type="protein sequence ID" value="MBA8078256.1"/>
    <property type="molecule type" value="Genomic_DNA"/>
</dbReference>
<feature type="domain" description="T6SS Phospholipase effector Tle1-like catalytic" evidence="1">
    <location>
        <begin position="32"/>
        <end position="134"/>
    </location>
</feature>
<protein>
    <submittedName>
        <fullName evidence="2">DUF2235 domain-containing protein</fullName>
    </submittedName>
</protein>
<dbReference type="Pfam" id="PF09994">
    <property type="entry name" value="T6SS_Tle1-like_cat"/>
    <property type="match status" value="1"/>
</dbReference>
<reference evidence="2 3" key="1">
    <citation type="submission" date="2020-06" db="EMBL/GenBank/DDBJ databases">
        <title>REHAB project genomes.</title>
        <authorList>
            <person name="Shaw L.P."/>
        </authorList>
    </citation>
    <scope>NUCLEOTIDE SEQUENCE [LARGE SCALE GENOMIC DNA]</scope>
    <source>
        <strain evidence="2 3">RHBSTW-00074</strain>
    </source>
</reference>
<evidence type="ECO:0000259" key="1">
    <source>
        <dbReference type="Pfam" id="PF09994"/>
    </source>
</evidence>
<dbReference type="PANTHER" id="PTHR33840:SF1">
    <property type="entry name" value="TLE1 PHOSPHOLIPASE DOMAIN-CONTAINING PROTEIN"/>
    <property type="match status" value="1"/>
</dbReference>